<dbReference type="PROSITE" id="PS51898">
    <property type="entry name" value="TYR_RECOMBINASE"/>
    <property type="match status" value="1"/>
</dbReference>
<evidence type="ECO:0000313" key="12">
    <source>
        <dbReference type="EMBL" id="DAE09427.1"/>
    </source>
</evidence>
<dbReference type="GO" id="GO:0006310">
    <property type="term" value="P:DNA recombination"/>
    <property type="evidence" value="ECO:0007669"/>
    <property type="project" value="UniProtKB-KW"/>
</dbReference>
<evidence type="ECO:0000256" key="8">
    <source>
        <dbReference type="ARBA" id="ARBA00023195"/>
    </source>
</evidence>
<dbReference type="CDD" id="cd00397">
    <property type="entry name" value="DNA_BRE_C"/>
    <property type="match status" value="1"/>
</dbReference>
<keyword evidence="7" id="KW-0233">DNA recombination</keyword>
<name>A0A8S5PSE7_9CAUD</name>
<evidence type="ECO:0000256" key="2">
    <source>
        <dbReference type="ARBA" id="ARBA00016082"/>
    </source>
</evidence>
<dbReference type="GO" id="GO:0003677">
    <property type="term" value="F:DNA binding"/>
    <property type="evidence" value="ECO:0007669"/>
    <property type="project" value="UniProtKB-UniRule"/>
</dbReference>
<accession>A0A8S5PSE7</accession>
<evidence type="ECO:0000256" key="9">
    <source>
        <dbReference type="PROSITE-ProRule" id="PRU01248"/>
    </source>
</evidence>
<dbReference type="InterPro" id="IPR050090">
    <property type="entry name" value="Tyrosine_recombinase_XerCD"/>
</dbReference>
<dbReference type="GO" id="GO:0044826">
    <property type="term" value="P:viral genome integration into host DNA"/>
    <property type="evidence" value="ECO:0007669"/>
    <property type="project" value="UniProtKB-KW"/>
</dbReference>
<dbReference type="PROSITE" id="PS51900">
    <property type="entry name" value="CB"/>
    <property type="match status" value="1"/>
</dbReference>
<sequence>MAEKSKPIYLYDPQKAKLVNEETLKLWRRYEIDMTLRELSPKTIYGYQNDAFQWFIYIYENQGNQSVKELDEGDVEEFLFFCKQNGNNSRRMKRRMSTISAFYKFLRKKRLIAENPMEFIDRPKKDTDVTTQTYLTKEQVAEMRKVLQENVDSADGPRAKNDAMMLQLYALFSLSTMARVNAVRNTRWDAIDFENRMVLGVLEKEQRVVDLMFNEEVKELLLVLKKFREENELMDGGYVFAISTSKEDAQPISASTADKWCKKIGKMIGEPTLHPHDFRHSGATLLKNAGMSLEDVSSLLNHMGTDVTKKFYIKEDKSKLSAEKDKFEI</sequence>
<dbReference type="InterPro" id="IPR004107">
    <property type="entry name" value="Integrase_SAM-like_N"/>
</dbReference>
<keyword evidence="3" id="KW-0808">Transferase</keyword>
<organism evidence="12">
    <name type="scientific">Siphoviridae sp. ct96x5</name>
    <dbReference type="NCBI Taxonomy" id="2825367"/>
    <lineage>
        <taxon>Viruses</taxon>
        <taxon>Duplodnaviria</taxon>
        <taxon>Heunggongvirae</taxon>
        <taxon>Uroviricota</taxon>
        <taxon>Caudoviricetes</taxon>
    </lineage>
</organism>
<dbReference type="SUPFAM" id="SSF56349">
    <property type="entry name" value="DNA breaking-rejoining enzymes"/>
    <property type="match status" value="1"/>
</dbReference>
<comment type="similarity">
    <text evidence="1">Belongs to the 'phage' integrase family.</text>
</comment>
<dbReference type="PANTHER" id="PTHR30349:SF41">
    <property type="entry name" value="INTEGRASE_RECOMBINASE PROTEIN MJ0367-RELATED"/>
    <property type="match status" value="1"/>
</dbReference>
<reference evidence="12" key="1">
    <citation type="journal article" date="2021" name="Proc. Natl. Acad. Sci. U.S.A.">
        <title>A Catalog of Tens of Thousands of Viruses from Human Metagenomes Reveals Hidden Associations with Chronic Diseases.</title>
        <authorList>
            <person name="Tisza M.J."/>
            <person name="Buck C.B."/>
        </authorList>
    </citation>
    <scope>NUCLEOTIDE SEQUENCE</scope>
    <source>
        <strain evidence="12">Ct96x5</strain>
    </source>
</reference>
<dbReference type="InterPro" id="IPR010998">
    <property type="entry name" value="Integrase_recombinase_N"/>
</dbReference>
<dbReference type="Gene3D" id="1.10.443.10">
    <property type="entry name" value="Intergrase catalytic core"/>
    <property type="match status" value="1"/>
</dbReference>
<proteinExistence type="inferred from homology"/>
<feature type="domain" description="Core-binding (CB)" evidence="11">
    <location>
        <begin position="22"/>
        <end position="107"/>
    </location>
</feature>
<dbReference type="GO" id="GO:0075713">
    <property type="term" value="P:establishment of integrated proviral latency"/>
    <property type="evidence" value="ECO:0007669"/>
    <property type="project" value="UniProtKB-KW"/>
</dbReference>
<evidence type="ECO:0000256" key="4">
    <source>
        <dbReference type="ARBA" id="ARBA00022801"/>
    </source>
</evidence>
<evidence type="ECO:0000259" key="11">
    <source>
        <dbReference type="PROSITE" id="PS51900"/>
    </source>
</evidence>
<evidence type="ECO:0000256" key="5">
    <source>
        <dbReference type="ARBA" id="ARBA00022908"/>
    </source>
</evidence>
<dbReference type="Pfam" id="PF02899">
    <property type="entry name" value="Phage_int_SAM_1"/>
    <property type="match status" value="1"/>
</dbReference>
<evidence type="ECO:0000256" key="6">
    <source>
        <dbReference type="ARBA" id="ARBA00023125"/>
    </source>
</evidence>
<protein>
    <recommendedName>
        <fullName evidence="2">Integrase</fullName>
    </recommendedName>
</protein>
<keyword evidence="4" id="KW-0378">Hydrolase</keyword>
<feature type="domain" description="Tyr recombinase" evidence="10">
    <location>
        <begin position="130"/>
        <end position="325"/>
    </location>
</feature>
<keyword evidence="6 9" id="KW-0238">DNA-binding</keyword>
<evidence type="ECO:0000259" key="10">
    <source>
        <dbReference type="PROSITE" id="PS51898"/>
    </source>
</evidence>
<dbReference type="GO" id="GO:0016787">
    <property type="term" value="F:hydrolase activity"/>
    <property type="evidence" value="ECO:0007669"/>
    <property type="project" value="UniProtKB-KW"/>
</dbReference>
<keyword evidence="8" id="KW-1179">Viral genome integration</keyword>
<dbReference type="EMBL" id="BK015488">
    <property type="protein sequence ID" value="DAE09427.1"/>
    <property type="molecule type" value="Genomic_DNA"/>
</dbReference>
<dbReference type="InterPro" id="IPR013762">
    <property type="entry name" value="Integrase-like_cat_sf"/>
</dbReference>
<dbReference type="InterPro" id="IPR002104">
    <property type="entry name" value="Integrase_catalytic"/>
</dbReference>
<dbReference type="GO" id="GO:0016740">
    <property type="term" value="F:transferase activity"/>
    <property type="evidence" value="ECO:0007669"/>
    <property type="project" value="UniProtKB-KW"/>
</dbReference>
<keyword evidence="8" id="KW-1160">Virus entry into host cell</keyword>
<dbReference type="Gene3D" id="1.10.150.130">
    <property type="match status" value="1"/>
</dbReference>
<evidence type="ECO:0000256" key="3">
    <source>
        <dbReference type="ARBA" id="ARBA00022679"/>
    </source>
</evidence>
<dbReference type="InterPro" id="IPR044068">
    <property type="entry name" value="CB"/>
</dbReference>
<dbReference type="PANTHER" id="PTHR30349">
    <property type="entry name" value="PHAGE INTEGRASE-RELATED"/>
    <property type="match status" value="1"/>
</dbReference>
<dbReference type="Pfam" id="PF00589">
    <property type="entry name" value="Phage_integrase"/>
    <property type="match status" value="1"/>
</dbReference>
<evidence type="ECO:0000256" key="7">
    <source>
        <dbReference type="ARBA" id="ARBA00023172"/>
    </source>
</evidence>
<keyword evidence="5" id="KW-0229">DNA integration</keyword>
<dbReference type="InterPro" id="IPR011010">
    <property type="entry name" value="DNA_brk_join_enz"/>
</dbReference>
<dbReference type="GO" id="GO:0015074">
    <property type="term" value="P:DNA integration"/>
    <property type="evidence" value="ECO:0007669"/>
    <property type="project" value="UniProtKB-KW"/>
</dbReference>
<evidence type="ECO:0000256" key="1">
    <source>
        <dbReference type="ARBA" id="ARBA00008857"/>
    </source>
</evidence>